<dbReference type="InterPro" id="IPR026686">
    <property type="entry name" value="UPF0708"/>
</dbReference>
<protein>
    <recommendedName>
        <fullName evidence="4">Small integral membrane protein 8</fullName>
    </recommendedName>
</protein>
<evidence type="ECO:0008006" key="4">
    <source>
        <dbReference type="Google" id="ProtNLM"/>
    </source>
</evidence>
<comment type="caution">
    <text evidence="2">The sequence shown here is derived from an EMBL/GenBank/DDBJ whole genome shotgun (WGS) entry which is preliminary data.</text>
</comment>
<dbReference type="OrthoDB" id="1880105at2759"/>
<gene>
    <name evidence="2" type="ORF">KC19_4G172000</name>
</gene>
<evidence type="ECO:0000313" key="2">
    <source>
        <dbReference type="EMBL" id="KAG0580423.1"/>
    </source>
</evidence>
<feature type="transmembrane region" description="Helical" evidence="1">
    <location>
        <begin position="29"/>
        <end position="48"/>
    </location>
</feature>
<accession>A0A8T0ID39</accession>
<reference evidence="2" key="1">
    <citation type="submission" date="2020-06" db="EMBL/GenBank/DDBJ databases">
        <title>WGS assembly of Ceratodon purpureus strain R40.</title>
        <authorList>
            <person name="Carey S.B."/>
            <person name="Jenkins J."/>
            <person name="Shu S."/>
            <person name="Lovell J.T."/>
            <person name="Sreedasyam A."/>
            <person name="Maumus F."/>
            <person name="Tiley G.P."/>
            <person name="Fernandez-Pozo N."/>
            <person name="Barry K."/>
            <person name="Chen C."/>
            <person name="Wang M."/>
            <person name="Lipzen A."/>
            <person name="Daum C."/>
            <person name="Saski C.A."/>
            <person name="Payton A.C."/>
            <person name="Mcbreen J.C."/>
            <person name="Conrad R.E."/>
            <person name="Kollar L.M."/>
            <person name="Olsson S."/>
            <person name="Huttunen S."/>
            <person name="Landis J.B."/>
            <person name="Wickett N.J."/>
            <person name="Johnson M.G."/>
            <person name="Rensing S.A."/>
            <person name="Grimwood J."/>
            <person name="Schmutz J."/>
            <person name="Mcdaniel S.F."/>
        </authorList>
    </citation>
    <scope>NUCLEOTIDE SEQUENCE</scope>
    <source>
        <strain evidence="2">R40</strain>
    </source>
</reference>
<dbReference type="EMBL" id="CM026424">
    <property type="protein sequence ID" value="KAG0580423.1"/>
    <property type="molecule type" value="Genomic_DNA"/>
</dbReference>
<keyword evidence="1" id="KW-0472">Membrane</keyword>
<dbReference type="Proteomes" id="UP000822688">
    <property type="component" value="Chromosome 4"/>
</dbReference>
<dbReference type="AlphaFoldDB" id="A0A8T0ID39"/>
<sequence>MSGDKYDWLKRTTTFSRIVNPELHAKPNLTVGAIGTGVFVFVLGNLLYQRHVLLQKQTEAQTPKLELLIKENEA</sequence>
<evidence type="ECO:0000313" key="3">
    <source>
        <dbReference type="Proteomes" id="UP000822688"/>
    </source>
</evidence>
<proteinExistence type="predicted"/>
<keyword evidence="3" id="KW-1185">Reference proteome</keyword>
<dbReference type="Pfam" id="PF14937">
    <property type="entry name" value="DUF4500"/>
    <property type="match status" value="1"/>
</dbReference>
<keyword evidence="1" id="KW-1133">Transmembrane helix</keyword>
<organism evidence="2 3">
    <name type="scientific">Ceratodon purpureus</name>
    <name type="common">Fire moss</name>
    <name type="synonym">Dicranum purpureum</name>
    <dbReference type="NCBI Taxonomy" id="3225"/>
    <lineage>
        <taxon>Eukaryota</taxon>
        <taxon>Viridiplantae</taxon>
        <taxon>Streptophyta</taxon>
        <taxon>Embryophyta</taxon>
        <taxon>Bryophyta</taxon>
        <taxon>Bryophytina</taxon>
        <taxon>Bryopsida</taxon>
        <taxon>Dicranidae</taxon>
        <taxon>Pseudoditrichales</taxon>
        <taxon>Ditrichaceae</taxon>
        <taxon>Ceratodon</taxon>
    </lineage>
</organism>
<name>A0A8T0ID39_CERPU</name>
<keyword evidence="1" id="KW-0812">Transmembrane</keyword>
<evidence type="ECO:0000256" key="1">
    <source>
        <dbReference type="SAM" id="Phobius"/>
    </source>
</evidence>